<feature type="coiled-coil region" evidence="1">
    <location>
        <begin position="110"/>
        <end position="190"/>
    </location>
</feature>
<feature type="region of interest" description="Disordered" evidence="2">
    <location>
        <begin position="1"/>
        <end position="23"/>
    </location>
</feature>
<gene>
    <name evidence="3" type="ORF">ADEAN_000650300</name>
</gene>
<keyword evidence="4" id="KW-1185">Reference proteome</keyword>
<evidence type="ECO:0000256" key="2">
    <source>
        <dbReference type="SAM" id="MobiDB-lite"/>
    </source>
</evidence>
<feature type="region of interest" description="Disordered" evidence="2">
    <location>
        <begin position="260"/>
        <end position="309"/>
    </location>
</feature>
<dbReference type="VEuPathDB" id="TriTrypDB:ADEAN_000650300"/>
<name>A0A7G2CGQ3_9TRYP</name>
<reference evidence="3 4" key="1">
    <citation type="submission" date="2020-08" db="EMBL/GenBank/DDBJ databases">
        <authorList>
            <person name="Newling K."/>
            <person name="Davey J."/>
            <person name="Forrester S."/>
        </authorList>
    </citation>
    <scope>NUCLEOTIDE SEQUENCE [LARGE SCALE GENOMIC DNA]</scope>
    <source>
        <strain evidence="4">Crithidia deanei Carvalho (ATCC PRA-265)</strain>
    </source>
</reference>
<dbReference type="EMBL" id="LR877156">
    <property type="protein sequence ID" value="CAD2219010.1"/>
    <property type="molecule type" value="Genomic_DNA"/>
</dbReference>
<feature type="region of interest" description="Disordered" evidence="2">
    <location>
        <begin position="347"/>
        <end position="397"/>
    </location>
</feature>
<accession>A0A7G2CGQ3</accession>
<protein>
    <submittedName>
        <fullName evidence="3">Uncharacterized protein</fullName>
    </submittedName>
</protein>
<feature type="compositionally biased region" description="Polar residues" evidence="2">
    <location>
        <begin position="1"/>
        <end position="19"/>
    </location>
</feature>
<evidence type="ECO:0000313" key="3">
    <source>
        <dbReference type="EMBL" id="CAD2219010.1"/>
    </source>
</evidence>
<proteinExistence type="predicted"/>
<dbReference type="AlphaFoldDB" id="A0A7G2CGQ3"/>
<feature type="region of interest" description="Disordered" evidence="2">
    <location>
        <begin position="191"/>
        <end position="210"/>
    </location>
</feature>
<organism evidence="3 4">
    <name type="scientific">Angomonas deanei</name>
    <dbReference type="NCBI Taxonomy" id="59799"/>
    <lineage>
        <taxon>Eukaryota</taxon>
        <taxon>Discoba</taxon>
        <taxon>Euglenozoa</taxon>
        <taxon>Kinetoplastea</taxon>
        <taxon>Metakinetoplastina</taxon>
        <taxon>Trypanosomatida</taxon>
        <taxon>Trypanosomatidae</taxon>
        <taxon>Strigomonadinae</taxon>
        <taxon>Angomonas</taxon>
    </lineage>
</organism>
<feature type="compositionally biased region" description="Basic and acidic residues" evidence="2">
    <location>
        <begin position="260"/>
        <end position="295"/>
    </location>
</feature>
<feature type="compositionally biased region" description="Basic and acidic residues" evidence="2">
    <location>
        <begin position="387"/>
        <end position="397"/>
    </location>
</feature>
<dbReference type="Proteomes" id="UP000515908">
    <property type="component" value="Chromosome 12"/>
</dbReference>
<evidence type="ECO:0000313" key="4">
    <source>
        <dbReference type="Proteomes" id="UP000515908"/>
    </source>
</evidence>
<keyword evidence="1" id="KW-0175">Coiled coil</keyword>
<sequence length="397" mass="45004">MSTHLPSRQSGKGNNTSFGNVEDLRARLRTSELERSKLWNENSTLREMRENSERLQSVGVNYNEEGKFKSGRAQSYAVNNRWVKDSHTVDELSRRVDTLEAEKSYFQVLAEKLDRRVSQLEEEKRQLEEQVVSQDETESTRIIQQLRQELDECRAKLTRQQSESAENDRVRSLEGDVQDLKVIVRELSRRATSVSMEKSERPHSVSVASAPPKASVEVLQRIIFQQGQYIKALQDEIAVYCCSPESSVAVMDKMRDIVSCSRPEKPSKSPHSDAETDCRPSSKTEKKESSNRDEPEPLPPHTVEEEIDNSSKIFDISYCPFGFSEGVDSGNRKQVHFDDTLRQSDVIRLTDPGEVPDSCPNTPPPRRAVLLNGRPSDTDTLNSTRASEGEGNKENMV</sequence>
<evidence type="ECO:0000256" key="1">
    <source>
        <dbReference type="SAM" id="Coils"/>
    </source>
</evidence>